<feature type="domain" description="MBG" evidence="3">
    <location>
        <begin position="338"/>
        <end position="418"/>
    </location>
</feature>
<dbReference type="InterPro" id="IPR026444">
    <property type="entry name" value="Secre_tail"/>
</dbReference>
<feature type="domain" description="MBG" evidence="3">
    <location>
        <begin position="103"/>
        <end position="175"/>
    </location>
</feature>
<feature type="domain" description="MBG" evidence="3">
    <location>
        <begin position="419"/>
        <end position="500"/>
    </location>
</feature>
<dbReference type="Proteomes" id="UP001596513">
    <property type="component" value="Unassembled WGS sequence"/>
</dbReference>
<comment type="caution">
    <text evidence="5">The sequence shown here is derived from an EMBL/GenBank/DDBJ whole genome shotgun (WGS) entry which is preliminary data.</text>
</comment>
<keyword evidence="6" id="KW-1185">Reference proteome</keyword>
<evidence type="ECO:0000259" key="2">
    <source>
        <dbReference type="Pfam" id="PF18676"/>
    </source>
</evidence>
<evidence type="ECO:0000313" key="6">
    <source>
        <dbReference type="Proteomes" id="UP001596513"/>
    </source>
</evidence>
<proteinExistence type="predicted"/>
<dbReference type="Pfam" id="PF18962">
    <property type="entry name" value="Por_Secre_tail"/>
    <property type="match status" value="1"/>
</dbReference>
<reference evidence="6" key="1">
    <citation type="journal article" date="2019" name="Int. J. Syst. Evol. Microbiol.">
        <title>The Global Catalogue of Microorganisms (GCM) 10K type strain sequencing project: providing services to taxonomists for standard genome sequencing and annotation.</title>
        <authorList>
            <consortium name="The Broad Institute Genomics Platform"/>
            <consortium name="The Broad Institute Genome Sequencing Center for Infectious Disease"/>
            <person name="Wu L."/>
            <person name="Ma J."/>
        </authorList>
    </citation>
    <scope>NUCLEOTIDE SEQUENCE [LARGE SCALE GENOMIC DNA]</scope>
    <source>
        <strain evidence="6">JCM 19635</strain>
    </source>
</reference>
<feature type="domain" description="MBG" evidence="3">
    <location>
        <begin position="22"/>
        <end position="102"/>
    </location>
</feature>
<feature type="domain" description="MBG" evidence="3">
    <location>
        <begin position="650"/>
        <end position="722"/>
    </location>
</feature>
<feature type="domain" description="MBG" evidence="3">
    <location>
        <begin position="501"/>
        <end position="573"/>
    </location>
</feature>
<dbReference type="RefSeq" id="WP_380201138.1">
    <property type="nucleotide sequence ID" value="NZ_JBHTEK010000001.1"/>
</dbReference>
<feature type="domain" description="MBG" evidence="3">
    <location>
        <begin position="180"/>
        <end position="260"/>
    </location>
</feature>
<feature type="domain" description="MBG" evidence="3">
    <location>
        <begin position="578"/>
        <end position="649"/>
    </location>
</feature>
<dbReference type="Pfam" id="PF18676">
    <property type="entry name" value="MBG_2"/>
    <property type="match status" value="1"/>
</dbReference>
<feature type="domain" description="MBG" evidence="2">
    <location>
        <begin position="800"/>
        <end position="879"/>
    </location>
</feature>
<name>A0ABW2U3S5_9BACT</name>
<organism evidence="5 6">
    <name type="scientific">Hymenobacter humi</name>
    <dbReference type="NCBI Taxonomy" id="1411620"/>
    <lineage>
        <taxon>Bacteria</taxon>
        <taxon>Pseudomonadati</taxon>
        <taxon>Bacteroidota</taxon>
        <taxon>Cytophagia</taxon>
        <taxon>Cytophagales</taxon>
        <taxon>Hymenobacteraceae</taxon>
        <taxon>Hymenobacter</taxon>
    </lineage>
</organism>
<evidence type="ECO:0000259" key="4">
    <source>
        <dbReference type="Pfam" id="PF18962"/>
    </source>
</evidence>
<feature type="domain" description="Secretion system C-terminal sorting" evidence="4">
    <location>
        <begin position="1206"/>
        <end position="1283"/>
    </location>
</feature>
<protein>
    <submittedName>
        <fullName evidence="5">MBG domain-containing protein</fullName>
    </submittedName>
</protein>
<evidence type="ECO:0000313" key="5">
    <source>
        <dbReference type="EMBL" id="MFC7666978.1"/>
    </source>
</evidence>
<dbReference type="EMBL" id="JBHTEK010000001">
    <property type="protein sequence ID" value="MFC7666978.1"/>
    <property type="molecule type" value="Genomic_DNA"/>
</dbReference>
<dbReference type="Pfam" id="PF18887">
    <property type="entry name" value="MBG_3"/>
    <property type="match status" value="9"/>
</dbReference>
<evidence type="ECO:0000256" key="1">
    <source>
        <dbReference type="SAM" id="MobiDB-lite"/>
    </source>
</evidence>
<feature type="compositionally biased region" description="Low complexity" evidence="1">
    <location>
        <begin position="1175"/>
        <end position="1190"/>
    </location>
</feature>
<feature type="domain" description="MBG" evidence="3">
    <location>
        <begin position="261"/>
        <end position="333"/>
    </location>
</feature>
<gene>
    <name evidence="5" type="ORF">ACFQT0_05750</name>
</gene>
<sequence>MCPSATSTAATLTVDKADASSSIALAGLSQTYTGAPRLATASTTVSGTSTFSFTYALLTNGVAGTASAAAPTNAGSYAVVATLSNANYSGTKAGTLVIGKATATLALGASTFTYDGDAKEVAVTTTPAGLSGAAITYDGSATAPANAGSYDLVATLTNPNYSAPNATGTLVIEKADASSSIALAGLSQTYTGAPRLATASTTVSGTSSFTFTYALLTNGVAGTASAAAPTNAGSYAVVATLSNANYSGTKAGTLVIGKATATLALGASTFTYDGDAKEVAVTTTPAGLSGAAITYDGSATAPANAGSYDLVATLTNPNYSAPNATGTLVIEKADASSSIALAGLSQTYTGAPRLATASTTVSGTSSFTFTYALLTNGVAGTASAAAPTNAGSYAVVATLSNANYSGSATGTLVIEKATATVTLAGLSQTYTGSPRLATASTTVSGTSSFTFTYALLTNGVAGTASATAPTNAGSYAVVATLVNPNYAGTKAGTLVIGKATATLALGASTFTYDGDAKEVAVTTTPADLSGASITYAGATTAPANAGTYALVASLDNPNYTASPVSGTLVIEKAAASSTITLASLTQTYTGSALSATASTTVSGTSSFTFTYNGSATAPTNAGSYDVVATLVNPNYAGSATGTLVIEKATATVTLASLSQTYTGLALSATASTTVSGTSSFTFTYNGSATAPTNAGSYDVVATLVNPNYAGSATGTLVIGQATPTITWNNPSAITYGTALSPTQLNAAANVNGTYVYSPASGTKLSAGQSQSLKVDFTPTDAVNYTTATKTVTINVNPAALTVTANSVANVQYSDIVPAFTASYSGFVYGETAVGGTLSFTTTAKLETNRAVSSGPGTYQITPGGLTSSNYNITYTSANFVVTQEDARVDYIGAQYASTGGATSNTATVTLRAQVQDITAYNAASDPNAGNITNATVDFIIKKFVGDAAVATILNVPVTLVTSGNTMVGIAQRDFTFDIGNEVGVVYTIETKVNGYYTSVSDFDNINVSRPSQDFVTGGGNVAASVAYFENKLDLTRKVNFGFNIKWNKSVKNTQGYLNLMFRSAAGTMYQFKATALGSLAVDASNACSQKATFSSKGNLNNLALGTSEGNLNLFVSMTDGEQGPGTDKIRIEIWRGVQGEGGALVFSASGSGALGEVLLNGGNLSVRSGDVVCPTTQNSNTASTTQTATTNGPAAKREADSNLLEIYPNPMAEKATIHFHTEKGGKAQVYLYNQVGALVATLYNAEVESGREYYISLSRENIADGVYFCRMITNGKVENKRITIMR</sequence>
<dbReference type="InterPro" id="IPR043772">
    <property type="entry name" value="MBG_3"/>
</dbReference>
<feature type="region of interest" description="Disordered" evidence="1">
    <location>
        <begin position="1175"/>
        <end position="1195"/>
    </location>
</feature>
<dbReference type="Gene3D" id="3.30.160.710">
    <property type="match status" value="1"/>
</dbReference>
<dbReference type="NCBIfam" id="TIGR04183">
    <property type="entry name" value="Por_Secre_tail"/>
    <property type="match status" value="1"/>
</dbReference>
<dbReference type="InterPro" id="IPR041286">
    <property type="entry name" value="MBG_2"/>
</dbReference>
<accession>A0ABW2U3S5</accession>
<evidence type="ECO:0000259" key="3">
    <source>
        <dbReference type="Pfam" id="PF18887"/>
    </source>
</evidence>